<accession>A0A2T2YHR4</accession>
<evidence type="ECO:0000256" key="6">
    <source>
        <dbReference type="ARBA" id="ARBA00022989"/>
    </source>
</evidence>
<evidence type="ECO:0000256" key="7">
    <source>
        <dbReference type="ARBA" id="ARBA00023136"/>
    </source>
</evidence>
<keyword evidence="12" id="KW-1185">Reference proteome</keyword>
<sequence>MDLSVIIPVYNEAANVLVLYQRLLQAIQPIGIRYELLFVNDGSTDQSLAIIKELAARDITVRYIDFTRNFGQQIAISAGLDKAMGQAIAILDGDLQDPPELIPELYARYQQGHPVVYARRRTRVGESATKLATARLFYRLLTRITHVSIPVDAGDFRIINRKVTDTLKQMPERQKFIRGQISWIGFPQTFLEYDRPERNQGRSGYSYSKMIRLALDGITSYSNLPLKMATVSGFVVSGIAFLVMLYTLYSRFISRDYVPGWSSLMMSILFLGGVQLIAIGIIGEYISRLSENVRNRPLYIINETNIPEESG</sequence>
<dbReference type="AlphaFoldDB" id="A0A2T2YHR4"/>
<dbReference type="Pfam" id="PF00535">
    <property type="entry name" value="Glycos_transf_2"/>
    <property type="match status" value="1"/>
</dbReference>
<dbReference type="PANTHER" id="PTHR48090">
    <property type="entry name" value="UNDECAPRENYL-PHOSPHATE 4-DEOXY-4-FORMAMIDO-L-ARABINOSE TRANSFERASE-RELATED"/>
    <property type="match status" value="1"/>
</dbReference>
<keyword evidence="3" id="KW-0328">Glycosyltransferase</keyword>
<evidence type="ECO:0000256" key="4">
    <source>
        <dbReference type="ARBA" id="ARBA00022679"/>
    </source>
</evidence>
<dbReference type="SUPFAM" id="SSF53448">
    <property type="entry name" value="Nucleotide-diphospho-sugar transferases"/>
    <property type="match status" value="1"/>
</dbReference>
<feature type="transmembrane region" description="Helical" evidence="9">
    <location>
        <begin position="228"/>
        <end position="249"/>
    </location>
</feature>
<dbReference type="InterPro" id="IPR029044">
    <property type="entry name" value="Nucleotide-diphossugar_trans"/>
</dbReference>
<dbReference type="InterPro" id="IPR001173">
    <property type="entry name" value="Glyco_trans_2-like"/>
</dbReference>
<keyword evidence="5 9" id="KW-0812">Transmembrane</keyword>
<keyword evidence="2" id="KW-1003">Cell membrane</keyword>
<dbReference type="GO" id="GO:0005886">
    <property type="term" value="C:plasma membrane"/>
    <property type="evidence" value="ECO:0007669"/>
    <property type="project" value="UniProtKB-SubCell"/>
</dbReference>
<comment type="similarity">
    <text evidence="8">Belongs to the glycosyltransferase 2 family. GtrB subfamily.</text>
</comment>
<dbReference type="Gene3D" id="3.90.550.10">
    <property type="entry name" value="Spore Coat Polysaccharide Biosynthesis Protein SpsA, Chain A"/>
    <property type="match status" value="1"/>
</dbReference>
<gene>
    <name evidence="11" type="ORF">AHMF7605_16800</name>
</gene>
<reference evidence="11 12" key="1">
    <citation type="submission" date="2018-03" db="EMBL/GenBank/DDBJ databases">
        <title>Adhaeribacter sp. HMF7605 Genome sequencing and assembly.</title>
        <authorList>
            <person name="Kang H."/>
            <person name="Kang J."/>
            <person name="Cha I."/>
            <person name="Kim H."/>
            <person name="Joh K."/>
        </authorList>
    </citation>
    <scope>NUCLEOTIDE SEQUENCE [LARGE SCALE GENOMIC DNA]</scope>
    <source>
        <strain evidence="11 12">HMF7605</strain>
    </source>
</reference>
<dbReference type="GO" id="GO:0016757">
    <property type="term" value="F:glycosyltransferase activity"/>
    <property type="evidence" value="ECO:0007669"/>
    <property type="project" value="UniProtKB-KW"/>
</dbReference>
<dbReference type="EMBL" id="PYFT01000001">
    <property type="protein sequence ID" value="PSR55044.1"/>
    <property type="molecule type" value="Genomic_DNA"/>
</dbReference>
<organism evidence="11 12">
    <name type="scientific">Adhaeribacter arboris</name>
    <dbReference type="NCBI Taxonomy" id="2072846"/>
    <lineage>
        <taxon>Bacteria</taxon>
        <taxon>Pseudomonadati</taxon>
        <taxon>Bacteroidota</taxon>
        <taxon>Cytophagia</taxon>
        <taxon>Cytophagales</taxon>
        <taxon>Hymenobacteraceae</taxon>
        <taxon>Adhaeribacter</taxon>
    </lineage>
</organism>
<evidence type="ECO:0000256" key="5">
    <source>
        <dbReference type="ARBA" id="ARBA00022692"/>
    </source>
</evidence>
<dbReference type="InterPro" id="IPR050256">
    <property type="entry name" value="Glycosyltransferase_2"/>
</dbReference>
<comment type="subcellular location">
    <subcellularLocation>
        <location evidence="1">Cell membrane</location>
        <topology evidence="1">Multi-pass membrane protein</topology>
    </subcellularLocation>
</comment>
<dbReference type="PANTHER" id="PTHR48090:SF1">
    <property type="entry name" value="PROPHAGE BACTOPRENOL GLUCOSYL TRANSFERASE HOMOLOG"/>
    <property type="match status" value="1"/>
</dbReference>
<keyword evidence="7 9" id="KW-0472">Membrane</keyword>
<evidence type="ECO:0000256" key="1">
    <source>
        <dbReference type="ARBA" id="ARBA00004651"/>
    </source>
</evidence>
<dbReference type="Proteomes" id="UP000240357">
    <property type="component" value="Unassembled WGS sequence"/>
</dbReference>
<dbReference type="FunFam" id="3.90.550.10:FF:000079">
    <property type="entry name" value="Probable glycosyl transferase"/>
    <property type="match status" value="1"/>
</dbReference>
<evidence type="ECO:0000256" key="8">
    <source>
        <dbReference type="ARBA" id="ARBA00038152"/>
    </source>
</evidence>
<evidence type="ECO:0000313" key="11">
    <source>
        <dbReference type="EMBL" id="PSR55044.1"/>
    </source>
</evidence>
<dbReference type="OrthoDB" id="9807778at2"/>
<feature type="domain" description="Glycosyltransferase 2-like" evidence="10">
    <location>
        <begin position="4"/>
        <end position="166"/>
    </location>
</feature>
<keyword evidence="6 9" id="KW-1133">Transmembrane helix</keyword>
<evidence type="ECO:0000259" key="10">
    <source>
        <dbReference type="Pfam" id="PF00535"/>
    </source>
</evidence>
<comment type="caution">
    <text evidence="11">The sequence shown here is derived from an EMBL/GenBank/DDBJ whole genome shotgun (WGS) entry which is preliminary data.</text>
</comment>
<evidence type="ECO:0000256" key="3">
    <source>
        <dbReference type="ARBA" id="ARBA00022676"/>
    </source>
</evidence>
<proteinExistence type="inferred from homology"/>
<evidence type="ECO:0000313" key="12">
    <source>
        <dbReference type="Proteomes" id="UP000240357"/>
    </source>
</evidence>
<keyword evidence="4 11" id="KW-0808">Transferase</keyword>
<dbReference type="CDD" id="cd04187">
    <property type="entry name" value="DPM1_like_bac"/>
    <property type="match status" value="1"/>
</dbReference>
<evidence type="ECO:0000256" key="9">
    <source>
        <dbReference type="SAM" id="Phobius"/>
    </source>
</evidence>
<dbReference type="RefSeq" id="WP_106931220.1">
    <property type="nucleotide sequence ID" value="NZ_PYFT01000001.1"/>
</dbReference>
<evidence type="ECO:0000256" key="2">
    <source>
        <dbReference type="ARBA" id="ARBA00022475"/>
    </source>
</evidence>
<name>A0A2T2YHR4_9BACT</name>
<feature type="transmembrane region" description="Helical" evidence="9">
    <location>
        <begin position="261"/>
        <end position="286"/>
    </location>
</feature>
<protein>
    <submittedName>
        <fullName evidence="11">Glycosyltransferase</fullName>
    </submittedName>
</protein>